<evidence type="ECO:0000313" key="5">
    <source>
        <dbReference type="Proteomes" id="UP000440732"/>
    </source>
</evidence>
<dbReference type="SUPFAM" id="SSF81296">
    <property type="entry name" value="E set domains"/>
    <property type="match status" value="3"/>
</dbReference>
<feature type="signal peptide" evidence="2">
    <location>
        <begin position="1"/>
        <end position="26"/>
    </location>
</feature>
<evidence type="ECO:0000259" key="3">
    <source>
        <dbReference type="SMART" id="SM00429"/>
    </source>
</evidence>
<dbReference type="InterPro" id="IPR002909">
    <property type="entry name" value="IPT_dom"/>
</dbReference>
<gene>
    <name evidence="4" type="ORF">PF006_g5945</name>
</gene>
<reference evidence="4 5" key="1">
    <citation type="submission" date="2018-08" db="EMBL/GenBank/DDBJ databases">
        <title>Genomic investigation of the strawberry pathogen Phytophthora fragariae indicates pathogenicity is determined by transcriptional variation in three key races.</title>
        <authorList>
            <person name="Adams T.M."/>
            <person name="Armitage A.D."/>
            <person name="Sobczyk M.K."/>
            <person name="Bates H.J."/>
            <person name="Dunwell J.M."/>
            <person name="Nellist C.F."/>
            <person name="Harrison R.J."/>
        </authorList>
    </citation>
    <scope>NUCLEOTIDE SEQUENCE [LARGE SCALE GENOMIC DNA]</scope>
    <source>
        <strain evidence="4 5">NOV-5</strain>
    </source>
</reference>
<organism evidence="4 5">
    <name type="scientific">Phytophthora fragariae</name>
    <dbReference type="NCBI Taxonomy" id="53985"/>
    <lineage>
        <taxon>Eukaryota</taxon>
        <taxon>Sar</taxon>
        <taxon>Stramenopiles</taxon>
        <taxon>Oomycota</taxon>
        <taxon>Peronosporomycetes</taxon>
        <taxon>Peronosporales</taxon>
        <taxon>Peronosporaceae</taxon>
        <taxon>Phytophthora</taxon>
    </lineage>
</organism>
<dbReference type="EMBL" id="QXGA01000232">
    <property type="protein sequence ID" value="KAE9149576.1"/>
    <property type="molecule type" value="Genomic_DNA"/>
</dbReference>
<evidence type="ECO:0000256" key="1">
    <source>
        <dbReference type="ARBA" id="ARBA00022729"/>
    </source>
</evidence>
<feature type="domain" description="IPT/TIG" evidence="3">
    <location>
        <begin position="550"/>
        <end position="637"/>
    </location>
</feature>
<proteinExistence type="predicted"/>
<dbReference type="CDD" id="cd00102">
    <property type="entry name" value="IPT"/>
    <property type="match status" value="3"/>
</dbReference>
<feature type="chain" id="PRO_5025444057" description="IPT/TIG domain-containing protein" evidence="2">
    <location>
        <begin position="27"/>
        <end position="959"/>
    </location>
</feature>
<dbReference type="InterPro" id="IPR014756">
    <property type="entry name" value="Ig_E-set"/>
</dbReference>
<dbReference type="InterPro" id="IPR013783">
    <property type="entry name" value="Ig-like_fold"/>
</dbReference>
<sequence>MMPKPIASLFLLLASLAIWQLDAAAAQSASPKLLWCASPLSPASLESPSDSWVDVPDTRVALELPNEAVVLISYDVAVSHVTDVQPEGVSQVSELFFRVAVDGSPYRQSATTVDDREPLVTTASGFLVLEIPRGHHDVKLQWRKRGTHVIKWAVASDILDGFAGGRNLIVSAQHRFIWHTQPLTAVSLLTVNKWEAVSGMTLSFRLSEPATIRFFYQLPVRPELVQYSRDTAAYDEIETVLEIDGLRYRETGSYGIVEGSRKSTVQLQGSIIMDLVPGEYSAVLYWKSLLGSSRPWHSSPNALDGFAMGRVLAAVGEWSMDSVSVYHLEQFKPMSVGSTKGIVLVEGDGVEDQLLRFRGDLSAINTALFEIKYKPDKNFNSRQHTEQLGIRVRDFNYLDGTTTDAFKSILLEVQSSDDSVLIVPLELSTITLRGYAVTLLGESNGAKLVHARLLAMTPFGEIQLTTLSSEFPAGVFKLPIGDQPSNSINLTGPVEAISDMLQSVVFVRAPSLYGYEVIFIRLSATSEFMTVEDSTIQLNMNSDTTAEFWLITDVSPSHGRSEGGTVVSVIGGGFRRWSDEKLWCRFGRSPLVPAEVISDTLLDCVSPPVSVEVPKRTFIMVTNGNDFFSNPIPYMYEESWSVTSAFPTEGPRVGGTTARYLLSTTVSCESPKGAQDVLNVSLRLTTNSKDFSQSLTFTYRDSPQVHGINPPYGSSSGGSTIAITGANFFPDEQANCIFNETIVTGLSYKSSRLVLCQSPAVSLSNAVEVSVAVVFDGTQYEAPENFSIYAAPTVAESTPAFITGGGDVLTVSGSYYQNVSSLSAKSPTLGIGAVPFILGNESFSHQLLQLESILLQRTMLAAFEYVVMEPIGIKRVAPVSGLVAGGTNMTVLTDGNFLLNVLEYSSLHCSFGAIVVPAITLNSSALSCYTPPVNKALTVPVGIWTAMAPMHSKQIGSLN</sequence>
<accession>A0A6A3UDG5</accession>
<name>A0A6A3UDG5_9STRA</name>
<comment type="caution">
    <text evidence="4">The sequence shown here is derived from an EMBL/GenBank/DDBJ whole genome shotgun (WGS) entry which is preliminary data.</text>
</comment>
<dbReference type="Pfam" id="PF01833">
    <property type="entry name" value="TIG"/>
    <property type="match status" value="2"/>
</dbReference>
<dbReference type="PANTHER" id="PTHR46769">
    <property type="entry name" value="POLYCYSTIC KIDNEY AND HEPATIC DISEASE 1 (AUTOSOMAL RECESSIVE)-LIKE 1"/>
    <property type="match status" value="1"/>
</dbReference>
<evidence type="ECO:0000313" key="4">
    <source>
        <dbReference type="EMBL" id="KAE9149576.1"/>
    </source>
</evidence>
<dbReference type="Gene3D" id="2.60.40.10">
    <property type="entry name" value="Immunoglobulins"/>
    <property type="match status" value="4"/>
</dbReference>
<feature type="domain" description="IPT/TIG" evidence="3">
    <location>
        <begin position="702"/>
        <end position="789"/>
    </location>
</feature>
<dbReference type="PANTHER" id="PTHR46769:SF2">
    <property type="entry name" value="FIBROCYSTIN-L ISOFORM 2 PRECURSOR-RELATED"/>
    <property type="match status" value="1"/>
</dbReference>
<protein>
    <recommendedName>
        <fullName evidence="3">IPT/TIG domain-containing protein</fullName>
    </recommendedName>
</protein>
<dbReference type="InterPro" id="IPR052387">
    <property type="entry name" value="Fibrocystin"/>
</dbReference>
<dbReference type="AlphaFoldDB" id="A0A6A3UDG5"/>
<feature type="domain" description="IPT/TIG" evidence="3">
    <location>
        <begin position="869"/>
        <end position="953"/>
    </location>
</feature>
<keyword evidence="1 2" id="KW-0732">Signal</keyword>
<dbReference type="Proteomes" id="UP000440732">
    <property type="component" value="Unassembled WGS sequence"/>
</dbReference>
<dbReference type="SMART" id="SM00429">
    <property type="entry name" value="IPT"/>
    <property type="match status" value="3"/>
</dbReference>
<evidence type="ECO:0000256" key="2">
    <source>
        <dbReference type="SAM" id="SignalP"/>
    </source>
</evidence>